<comment type="caution">
    <text evidence="1">The sequence shown here is derived from an EMBL/GenBank/DDBJ whole genome shotgun (WGS) entry which is preliminary data.</text>
</comment>
<dbReference type="NCBIfam" id="NF002714">
    <property type="entry name" value="PRK02551.1"/>
    <property type="match status" value="1"/>
</dbReference>
<gene>
    <name evidence="1" type="ORF">FC89_GL001001</name>
</gene>
<dbReference type="OrthoDB" id="350535at2"/>
<dbReference type="Gene3D" id="3.40.50.360">
    <property type="match status" value="1"/>
</dbReference>
<dbReference type="GeneID" id="98319026"/>
<organism evidence="1 2">
    <name type="scientific">Liquorilactobacillus ghanensis DSM 18630</name>
    <dbReference type="NCBI Taxonomy" id="1423750"/>
    <lineage>
        <taxon>Bacteria</taxon>
        <taxon>Bacillati</taxon>
        <taxon>Bacillota</taxon>
        <taxon>Bacilli</taxon>
        <taxon>Lactobacillales</taxon>
        <taxon>Lactobacillaceae</taxon>
        <taxon>Liquorilactobacillus</taxon>
    </lineage>
</organism>
<dbReference type="PIRSF" id="PIRSF005087">
    <property type="entry name" value="NrdI"/>
    <property type="match status" value="1"/>
</dbReference>
<dbReference type="SUPFAM" id="SSF52218">
    <property type="entry name" value="Flavoproteins"/>
    <property type="match status" value="1"/>
</dbReference>
<reference evidence="1 2" key="1">
    <citation type="journal article" date="2015" name="Genome Announc.">
        <title>Expanding the biotechnology potential of lactobacilli through comparative genomics of 213 strains and associated genera.</title>
        <authorList>
            <person name="Sun Z."/>
            <person name="Harris H.M."/>
            <person name="McCann A."/>
            <person name="Guo C."/>
            <person name="Argimon S."/>
            <person name="Zhang W."/>
            <person name="Yang X."/>
            <person name="Jeffery I.B."/>
            <person name="Cooney J.C."/>
            <person name="Kagawa T.F."/>
            <person name="Liu W."/>
            <person name="Song Y."/>
            <person name="Salvetti E."/>
            <person name="Wrobel A."/>
            <person name="Rasinkangas P."/>
            <person name="Parkhill J."/>
            <person name="Rea M.C."/>
            <person name="O'Sullivan O."/>
            <person name="Ritari J."/>
            <person name="Douillard F.P."/>
            <person name="Paul Ross R."/>
            <person name="Yang R."/>
            <person name="Briner A.E."/>
            <person name="Felis G.E."/>
            <person name="de Vos W.M."/>
            <person name="Barrangou R."/>
            <person name="Klaenhammer T.R."/>
            <person name="Caufield P.W."/>
            <person name="Cui Y."/>
            <person name="Zhang H."/>
            <person name="O'Toole P.W."/>
        </authorList>
    </citation>
    <scope>NUCLEOTIDE SEQUENCE [LARGE SCALE GENOMIC DNA]</scope>
    <source>
        <strain evidence="1 2">DSM 18630</strain>
    </source>
</reference>
<dbReference type="InterPro" id="IPR004465">
    <property type="entry name" value="RNR_NrdI"/>
</dbReference>
<dbReference type="PANTHER" id="PTHR37297:SF1">
    <property type="entry name" value="PROTEIN NRDI"/>
    <property type="match status" value="1"/>
</dbReference>
<protein>
    <submittedName>
        <fullName evidence="1">Ribonucleotide reduction protein</fullName>
    </submittedName>
</protein>
<dbReference type="EMBL" id="AZGB01000016">
    <property type="protein sequence ID" value="KRM06133.1"/>
    <property type="molecule type" value="Genomic_DNA"/>
</dbReference>
<dbReference type="InterPro" id="IPR029039">
    <property type="entry name" value="Flavoprotein-like_sf"/>
</dbReference>
<sequence length="161" mass="18287">MGRQSAPIRILFISISGNTRSFVKKLVAYAQKQQEKDQSARLVETTEVNNGNQLIEMKQPYAVLVPTYLDGGDGITSGNHEIMTNELRDTLEDNDNYRWCYGVVGSGNRNFNAQFGLTAKQYASQFGFPVIDFYELRGTSADVARVYQHLSEFQQRFEEKV</sequence>
<evidence type="ECO:0000313" key="2">
    <source>
        <dbReference type="Proteomes" id="UP000051451"/>
    </source>
</evidence>
<dbReference type="STRING" id="1423750.FC89_GL001001"/>
<keyword evidence="2" id="KW-1185">Reference proteome</keyword>
<dbReference type="GO" id="GO:0010181">
    <property type="term" value="F:FMN binding"/>
    <property type="evidence" value="ECO:0007669"/>
    <property type="project" value="InterPro"/>
</dbReference>
<dbReference type="PATRIC" id="fig|1423750.3.peg.1025"/>
<evidence type="ECO:0000313" key="1">
    <source>
        <dbReference type="EMBL" id="KRM06133.1"/>
    </source>
</evidence>
<dbReference type="PANTHER" id="PTHR37297">
    <property type="entry name" value="PROTEIN NRDI"/>
    <property type="match status" value="1"/>
</dbReference>
<dbReference type="Proteomes" id="UP000051451">
    <property type="component" value="Unassembled WGS sequence"/>
</dbReference>
<accession>A0A0R1VLC3</accession>
<proteinExistence type="predicted"/>
<dbReference type="RefSeq" id="WP_157060676.1">
    <property type="nucleotide sequence ID" value="NZ_AZGB01000016.1"/>
</dbReference>
<dbReference type="AlphaFoldDB" id="A0A0R1VLC3"/>
<dbReference type="Pfam" id="PF07972">
    <property type="entry name" value="Flavodoxin_NdrI"/>
    <property type="match status" value="1"/>
</dbReference>
<name>A0A0R1VLC3_9LACO</name>